<dbReference type="Proteomes" id="UP000727407">
    <property type="component" value="Unassembled WGS sequence"/>
</dbReference>
<proteinExistence type="predicted"/>
<evidence type="ECO:0000256" key="1">
    <source>
        <dbReference type="SAM" id="MobiDB-lite"/>
    </source>
</evidence>
<reference evidence="2" key="1">
    <citation type="submission" date="2020-07" db="EMBL/GenBank/DDBJ databases">
        <title>Clarias magur genome sequencing, assembly and annotation.</title>
        <authorList>
            <person name="Kushwaha B."/>
            <person name="Kumar R."/>
            <person name="Das P."/>
            <person name="Joshi C.G."/>
            <person name="Kumar D."/>
            <person name="Nagpure N.S."/>
            <person name="Pandey M."/>
            <person name="Agarwal S."/>
            <person name="Srivastava S."/>
            <person name="Singh M."/>
            <person name="Sahoo L."/>
            <person name="Jayasankar P."/>
            <person name="Meher P.K."/>
            <person name="Koringa P.G."/>
            <person name="Iquebal M.A."/>
            <person name="Das S.P."/>
            <person name="Bit A."/>
            <person name="Patnaik S."/>
            <person name="Patel N."/>
            <person name="Shah T.M."/>
            <person name="Hinsu A."/>
            <person name="Jena J.K."/>
        </authorList>
    </citation>
    <scope>NUCLEOTIDE SEQUENCE</scope>
    <source>
        <strain evidence="2">CIFAMagur01</strain>
        <tissue evidence="2">Testis</tissue>
    </source>
</reference>
<dbReference type="AlphaFoldDB" id="A0A8J4U1I6"/>
<comment type="caution">
    <text evidence="2">The sequence shown here is derived from an EMBL/GenBank/DDBJ whole genome shotgun (WGS) entry which is preliminary data.</text>
</comment>
<protein>
    <submittedName>
        <fullName evidence="2">Putative phosphopantothenoylcysteine decarboxylase</fullName>
    </submittedName>
</protein>
<evidence type="ECO:0000313" key="2">
    <source>
        <dbReference type="EMBL" id="KAF5908366.1"/>
    </source>
</evidence>
<keyword evidence="3" id="KW-1185">Reference proteome</keyword>
<sequence>MASLNPSPLILCRTRQERVLVFLTSRHPQGSFPNTCLQEAPRHRVASEGTSPFAPVDPPHIPDTQQRQTGKDQWRYRSQTS</sequence>
<evidence type="ECO:0000313" key="3">
    <source>
        <dbReference type="Proteomes" id="UP000727407"/>
    </source>
</evidence>
<dbReference type="EMBL" id="QNUK01000013">
    <property type="protein sequence ID" value="KAF5908366.1"/>
    <property type="molecule type" value="Genomic_DNA"/>
</dbReference>
<feature type="region of interest" description="Disordered" evidence="1">
    <location>
        <begin position="41"/>
        <end position="81"/>
    </location>
</feature>
<organism evidence="2 3">
    <name type="scientific">Clarias magur</name>
    <name type="common">Asian catfish</name>
    <name type="synonym">Macropteronotus magur</name>
    <dbReference type="NCBI Taxonomy" id="1594786"/>
    <lineage>
        <taxon>Eukaryota</taxon>
        <taxon>Metazoa</taxon>
        <taxon>Chordata</taxon>
        <taxon>Craniata</taxon>
        <taxon>Vertebrata</taxon>
        <taxon>Euteleostomi</taxon>
        <taxon>Actinopterygii</taxon>
        <taxon>Neopterygii</taxon>
        <taxon>Teleostei</taxon>
        <taxon>Ostariophysi</taxon>
        <taxon>Siluriformes</taxon>
        <taxon>Clariidae</taxon>
        <taxon>Clarias</taxon>
    </lineage>
</organism>
<name>A0A8J4U1I6_CLAMG</name>
<gene>
    <name evidence="2" type="primary">hal3b</name>
    <name evidence="2" type="ORF">DAT39_001829</name>
</gene>
<accession>A0A8J4U1I6</accession>